<organism evidence="1 2">
    <name type="scientific">Brasilonema sennae CENA114</name>
    <dbReference type="NCBI Taxonomy" id="415709"/>
    <lineage>
        <taxon>Bacteria</taxon>
        <taxon>Bacillati</taxon>
        <taxon>Cyanobacteriota</taxon>
        <taxon>Cyanophyceae</taxon>
        <taxon>Nostocales</taxon>
        <taxon>Scytonemataceae</taxon>
        <taxon>Brasilonema</taxon>
        <taxon>Bromeliae group (in: Brasilonema)</taxon>
    </lineage>
</organism>
<protein>
    <submittedName>
        <fullName evidence="1">Uncharacterized protein</fullName>
    </submittedName>
</protein>
<dbReference type="AlphaFoldDB" id="A0A856MKV3"/>
<proteinExistence type="predicted"/>
<dbReference type="RefSeq" id="WP_169268026.1">
    <property type="nucleotide sequence ID" value="NZ_CAWOXK010000001.1"/>
</dbReference>
<dbReference type="KEGG" id="bsen:DP114_19705"/>
<evidence type="ECO:0000313" key="2">
    <source>
        <dbReference type="Proteomes" id="UP000503129"/>
    </source>
</evidence>
<keyword evidence="2" id="KW-1185">Reference proteome</keyword>
<evidence type="ECO:0000313" key="1">
    <source>
        <dbReference type="EMBL" id="QDL09817.1"/>
    </source>
</evidence>
<gene>
    <name evidence="1" type="ORF">DP114_19705</name>
</gene>
<dbReference type="Proteomes" id="UP000503129">
    <property type="component" value="Chromosome"/>
</dbReference>
<reference evidence="1 2" key="1">
    <citation type="submission" date="2018-06" db="EMBL/GenBank/DDBJ databases">
        <title>Comparative genomics of Brasilonema spp. strains.</title>
        <authorList>
            <person name="Alvarenga D.O."/>
            <person name="Fiore M.F."/>
            <person name="Varani A.M."/>
        </authorList>
    </citation>
    <scope>NUCLEOTIDE SEQUENCE [LARGE SCALE GENOMIC DNA]</scope>
    <source>
        <strain evidence="1 2">CENA114</strain>
    </source>
</reference>
<sequence length="135" mass="14784">MTISYYGNTPGRHSTSFNSWIALNCKNGNNALLQAGGQSSNWVTIPAIPQPTLTTISILPVASLQVLPQNQESLATNQDSSMNKISAVNSVAKSTENVLTRLIEVLSKNLELNLDFALVCKRIGLEWKWKAELKL</sequence>
<name>A0A856MKV3_9CYAN</name>
<dbReference type="EMBL" id="CP030118">
    <property type="protein sequence ID" value="QDL09817.1"/>
    <property type="molecule type" value="Genomic_DNA"/>
</dbReference>
<accession>A0A856MKV3</accession>